<dbReference type="InterPro" id="IPR012373">
    <property type="entry name" value="Ferrdict_sens_TM"/>
</dbReference>
<evidence type="ECO:0000313" key="4">
    <source>
        <dbReference type="EMBL" id="REA63679.1"/>
    </source>
</evidence>
<evidence type="ECO:0000259" key="2">
    <source>
        <dbReference type="Pfam" id="PF04773"/>
    </source>
</evidence>
<dbReference type="InterPro" id="IPR032508">
    <property type="entry name" value="FecR_C"/>
</dbReference>
<dbReference type="EMBL" id="QNUL01000002">
    <property type="protein sequence ID" value="REA63679.1"/>
    <property type="molecule type" value="Genomic_DNA"/>
</dbReference>
<protein>
    <recommendedName>
        <fullName evidence="6">FecR family protein</fullName>
    </recommendedName>
</protein>
<keyword evidence="5" id="KW-1185">Reference proteome</keyword>
<dbReference type="AlphaFoldDB" id="A0A3D8YH01"/>
<dbReference type="PANTHER" id="PTHR30273:SF2">
    <property type="entry name" value="PROTEIN FECR"/>
    <property type="match status" value="1"/>
</dbReference>
<dbReference type="Proteomes" id="UP000256373">
    <property type="component" value="Unassembled WGS sequence"/>
</dbReference>
<gene>
    <name evidence="4" type="ORF">DSL64_04385</name>
</gene>
<feature type="domain" description="FecR protein" evidence="2">
    <location>
        <begin position="118"/>
        <end position="216"/>
    </location>
</feature>
<dbReference type="Gene3D" id="3.55.50.30">
    <property type="match status" value="1"/>
</dbReference>
<evidence type="ECO:0000256" key="1">
    <source>
        <dbReference type="SAM" id="Phobius"/>
    </source>
</evidence>
<dbReference type="Pfam" id="PF16344">
    <property type="entry name" value="FecR_C"/>
    <property type="match status" value="1"/>
</dbReference>
<keyword evidence="1" id="KW-1133">Transmembrane helix</keyword>
<dbReference type="OrthoDB" id="1523489at2"/>
<proteinExistence type="predicted"/>
<organism evidence="4 5">
    <name type="scientific">Dyadobacter luteus</name>
    <dbReference type="NCBI Taxonomy" id="2259619"/>
    <lineage>
        <taxon>Bacteria</taxon>
        <taxon>Pseudomonadati</taxon>
        <taxon>Bacteroidota</taxon>
        <taxon>Cytophagia</taxon>
        <taxon>Cytophagales</taxon>
        <taxon>Spirosomataceae</taxon>
        <taxon>Dyadobacter</taxon>
    </lineage>
</organism>
<accession>A0A3D8YH01</accession>
<dbReference type="GO" id="GO:0016989">
    <property type="term" value="F:sigma factor antagonist activity"/>
    <property type="evidence" value="ECO:0007669"/>
    <property type="project" value="TreeGrafter"/>
</dbReference>
<dbReference type="InterPro" id="IPR006860">
    <property type="entry name" value="FecR"/>
</dbReference>
<dbReference type="Gene3D" id="2.60.120.1440">
    <property type="match status" value="1"/>
</dbReference>
<sequence length="330" mass="38290">MDYRFFEPEDFAADDNFQHWILHPDQQSENFWTEWLREHPDKVHTVRKAEWIVRNITFKESWSASERADIWSNIQQGIAAEETPVVPLWRRFQWFAAASVLVVAAAVCLYMFRFKSVEIHTAYGEMKEVKLADGSLVKLNANSTLRYDRNFLDKAIREIWIDGEGYFDVAKREVKGKRVPFLVHANTLEIQVLGTAFNVNNRHGKVDVALEHGSVKITDEKDQNQAILLKPGEKASRISQKAEIVKQQVQIEEYTSWKNNVILFKRKSLTDIAVMMKDMYNLDVVIDNTELAGETFTGSFPTDSAEVFFKKLEKMYPMQISKDGNTYHLK</sequence>
<dbReference type="RefSeq" id="WP_115829429.1">
    <property type="nucleotide sequence ID" value="NZ_QNUL01000002.1"/>
</dbReference>
<feature type="transmembrane region" description="Helical" evidence="1">
    <location>
        <begin position="92"/>
        <end position="112"/>
    </location>
</feature>
<keyword evidence="1" id="KW-0812">Transmembrane</keyword>
<keyword evidence="1" id="KW-0472">Membrane</keyword>
<feature type="domain" description="Protein FecR C-terminal" evidence="3">
    <location>
        <begin position="262"/>
        <end position="327"/>
    </location>
</feature>
<dbReference type="PIRSF" id="PIRSF018266">
    <property type="entry name" value="FecR"/>
    <property type="match status" value="1"/>
</dbReference>
<evidence type="ECO:0000313" key="5">
    <source>
        <dbReference type="Proteomes" id="UP000256373"/>
    </source>
</evidence>
<name>A0A3D8YH01_9BACT</name>
<dbReference type="PANTHER" id="PTHR30273">
    <property type="entry name" value="PERIPLASMIC SIGNAL SENSOR AND SIGMA FACTOR ACTIVATOR FECR-RELATED"/>
    <property type="match status" value="1"/>
</dbReference>
<dbReference type="Pfam" id="PF04773">
    <property type="entry name" value="FecR"/>
    <property type="match status" value="1"/>
</dbReference>
<reference evidence="4 5" key="1">
    <citation type="submission" date="2018-07" db="EMBL/GenBank/DDBJ databases">
        <title>Dyadobacter roseus sp. nov., isolated from rose rhizosphere soil.</title>
        <authorList>
            <person name="Chen L."/>
        </authorList>
    </citation>
    <scope>NUCLEOTIDE SEQUENCE [LARGE SCALE GENOMIC DNA]</scope>
    <source>
        <strain evidence="4 5">RS19</strain>
    </source>
</reference>
<evidence type="ECO:0000259" key="3">
    <source>
        <dbReference type="Pfam" id="PF16344"/>
    </source>
</evidence>
<evidence type="ECO:0008006" key="6">
    <source>
        <dbReference type="Google" id="ProtNLM"/>
    </source>
</evidence>
<comment type="caution">
    <text evidence="4">The sequence shown here is derived from an EMBL/GenBank/DDBJ whole genome shotgun (WGS) entry which is preliminary data.</text>
</comment>